<protein>
    <submittedName>
        <fullName evidence="1">Uncharacterized protein</fullName>
    </submittedName>
</protein>
<reference evidence="1" key="1">
    <citation type="submission" date="2018-10" db="EMBL/GenBank/DDBJ databases">
        <title>Hidden diversity of soil giant viruses.</title>
        <authorList>
            <person name="Schulz F."/>
            <person name="Alteio L."/>
            <person name="Goudeau D."/>
            <person name="Ryan E.M."/>
            <person name="Malmstrom R.R."/>
            <person name="Blanchard J."/>
            <person name="Woyke T."/>
        </authorList>
    </citation>
    <scope>NUCLEOTIDE SEQUENCE</scope>
    <source>
        <strain evidence="1">TEV1</strain>
    </source>
</reference>
<evidence type="ECO:0000313" key="1">
    <source>
        <dbReference type="EMBL" id="AYV76291.1"/>
    </source>
</evidence>
<name>A0A3G4ZQM3_9VIRU</name>
<organism evidence="1">
    <name type="scientific">Terrestrivirus sp</name>
    <dbReference type="NCBI Taxonomy" id="2487775"/>
    <lineage>
        <taxon>Viruses</taxon>
        <taxon>Varidnaviria</taxon>
        <taxon>Bamfordvirae</taxon>
        <taxon>Nucleocytoviricota</taxon>
        <taxon>Megaviricetes</taxon>
        <taxon>Imitervirales</taxon>
        <taxon>Mimiviridae</taxon>
        <taxon>Klosneuvirinae</taxon>
    </lineage>
</organism>
<proteinExistence type="predicted"/>
<gene>
    <name evidence="1" type="ORF">Terrestrivirus5_113</name>
</gene>
<dbReference type="EMBL" id="MK071983">
    <property type="protein sequence ID" value="AYV76291.1"/>
    <property type="molecule type" value="Genomic_DNA"/>
</dbReference>
<accession>A0A3G4ZQM3</accession>
<sequence length="146" mass="17434">MFLFNENGVKTHKMYKGKYFTLNQFCIMLINRKHIQKILDSKTDNKIIDDIVEDFNVFFVNHENFKIWGKEKSALFAYLTSKYIDKDKAIDLFNVNDNLYAMIINKIKEYEKNNIVEIHKQSDNSIVEENDVSYFDMNKIDLNIEI</sequence>